<dbReference type="eggNOG" id="ENOG502ZY1U">
    <property type="taxonomic scope" value="Bacteria"/>
</dbReference>
<keyword evidence="1" id="KW-0732">Signal</keyword>
<feature type="signal peptide" evidence="1">
    <location>
        <begin position="1"/>
        <end position="18"/>
    </location>
</feature>
<dbReference type="Proteomes" id="UP000002072">
    <property type="component" value="Chromosome"/>
</dbReference>
<feature type="chain" id="PRO_5003020589" description="DUF4142 domain-containing protein" evidence="1">
    <location>
        <begin position="19"/>
        <end position="173"/>
    </location>
</feature>
<dbReference type="KEGG" id="smf:Smon_0749"/>
<evidence type="ECO:0000313" key="2">
    <source>
        <dbReference type="EMBL" id="ACZ01219.1"/>
    </source>
</evidence>
<dbReference type="OrthoDB" id="95435at2"/>
<name>D1AY43_STRM9</name>
<dbReference type="EMBL" id="CP001779">
    <property type="protein sequence ID" value="ACZ01219.1"/>
    <property type="molecule type" value="Genomic_DNA"/>
</dbReference>
<dbReference type="HOGENOM" id="CLU_1546736_0_0_0"/>
<dbReference type="GeneID" id="29673195"/>
<gene>
    <name evidence="2" type="ordered locus">Smon_0749</name>
</gene>
<evidence type="ECO:0000256" key="1">
    <source>
        <dbReference type="SAM" id="SignalP"/>
    </source>
</evidence>
<organism evidence="2 3">
    <name type="scientific">Streptobacillus moniliformis (strain ATCC 14647 / DSM 12112 / NCTC 10651 / 9901)</name>
    <dbReference type="NCBI Taxonomy" id="519441"/>
    <lineage>
        <taxon>Bacteria</taxon>
        <taxon>Fusobacteriati</taxon>
        <taxon>Fusobacteriota</taxon>
        <taxon>Fusobacteriia</taxon>
        <taxon>Fusobacteriales</taxon>
        <taxon>Leptotrichiaceae</taxon>
        <taxon>Streptobacillus</taxon>
    </lineage>
</organism>
<proteinExistence type="predicted"/>
<dbReference type="STRING" id="519441.Smon_0749"/>
<dbReference type="RefSeq" id="WP_012858770.1">
    <property type="nucleotide sequence ID" value="NC_013515.1"/>
</dbReference>
<accession>D1AY43</accession>
<dbReference type="AlphaFoldDB" id="D1AY43"/>
<sequence>MKKIITLLFVLTSLNSFSYTRLSSDEYLSGVFTSKATKEIMKGSFDYNKDLAVVSDRLKTLDNVKTDALLGLKGSIYDYSVTKLKVLFEETKLTGRNFDQATIKMMAEEISKEIINKEKYEIGKTVELKNSNQYLMLVKISKKDVEKITVEHFRKRLFNVIQRLNDYYHELGK</sequence>
<evidence type="ECO:0008006" key="4">
    <source>
        <dbReference type="Google" id="ProtNLM"/>
    </source>
</evidence>
<protein>
    <recommendedName>
        <fullName evidence="4">DUF4142 domain-containing protein</fullName>
    </recommendedName>
</protein>
<reference evidence="2 3" key="1">
    <citation type="journal article" date="2009" name="Stand. Genomic Sci.">
        <title>Complete genome sequence of Streptobacillus moniliformis type strain (9901T).</title>
        <authorList>
            <person name="Nolan M."/>
            <person name="Gronow S."/>
            <person name="Lapidus A."/>
            <person name="Ivanova N."/>
            <person name="Copeland A."/>
            <person name="Lucas S."/>
            <person name="Del Rio T.G."/>
            <person name="Chen F."/>
            <person name="Tice H."/>
            <person name="Pitluck S."/>
            <person name="Cheng J.F."/>
            <person name="Sims D."/>
            <person name="Meincke L."/>
            <person name="Bruce D."/>
            <person name="Goodwin L."/>
            <person name="Brettin T."/>
            <person name="Han C."/>
            <person name="Detter J.C."/>
            <person name="Ovchinikova G."/>
            <person name="Pati A."/>
            <person name="Mavromatis K."/>
            <person name="Mikhailova N."/>
            <person name="Chen A."/>
            <person name="Palaniappan K."/>
            <person name="Land M."/>
            <person name="Hauser L."/>
            <person name="Chang Y.J."/>
            <person name="Jeffries C.D."/>
            <person name="Rohde M."/>
            <person name="Sproer C."/>
            <person name="Goker M."/>
            <person name="Bristow J."/>
            <person name="Eisen J.A."/>
            <person name="Markowitz V."/>
            <person name="Hugenholtz P."/>
            <person name="Kyrpides N.C."/>
            <person name="Klenk H.P."/>
            <person name="Chain P."/>
        </authorList>
    </citation>
    <scope>NUCLEOTIDE SEQUENCE [LARGE SCALE GENOMIC DNA]</scope>
    <source>
        <strain evidence="3">ATCC 14647 / DSM 12112 / NCTC 10651 / 9901</strain>
    </source>
</reference>
<keyword evidence="3" id="KW-1185">Reference proteome</keyword>
<evidence type="ECO:0000313" key="3">
    <source>
        <dbReference type="Proteomes" id="UP000002072"/>
    </source>
</evidence>